<dbReference type="RefSeq" id="WP_306352089.1">
    <property type="nucleotide sequence ID" value="NZ_JASAWV010000014.1"/>
</dbReference>
<reference evidence="7 8" key="1">
    <citation type="journal article" date="2023" name="Front. Microbiol.">
        <title>Phylogeography and host specificity of Pasteurellaceae pathogenic to sea-farmed fish in the north-east Atlantic.</title>
        <authorList>
            <person name="Gulla S."/>
            <person name="Colquhoun D.J."/>
            <person name="Olsen A.B."/>
            <person name="Spilsberg B."/>
            <person name="Lagesen K."/>
            <person name="Aakesson C.P."/>
            <person name="Strom S."/>
            <person name="Manji F."/>
            <person name="Birkbeck T.H."/>
            <person name="Nilsen H.K."/>
        </authorList>
    </citation>
    <scope>NUCLEOTIDE SEQUENCE [LARGE SCALE GENOMIC DNA]</scope>
    <source>
        <strain evidence="7 8">NVIB3131</strain>
    </source>
</reference>
<dbReference type="AlphaFoldDB" id="A0AAW8CKA6"/>
<keyword evidence="3" id="KW-1003">Cell membrane</keyword>
<evidence type="ECO:0000256" key="3">
    <source>
        <dbReference type="ARBA" id="ARBA00022475"/>
    </source>
</evidence>
<dbReference type="Proteomes" id="UP001226020">
    <property type="component" value="Unassembled WGS sequence"/>
</dbReference>
<dbReference type="InterPro" id="IPR051612">
    <property type="entry name" value="Teichoic_Acid_Biosynth"/>
</dbReference>
<dbReference type="PANTHER" id="PTHR37316">
    <property type="entry name" value="TEICHOIC ACID GLYCEROL-PHOSPHATE PRIMASE"/>
    <property type="match status" value="1"/>
</dbReference>
<evidence type="ECO:0000313" key="7">
    <source>
        <dbReference type="EMBL" id="MDP8149147.1"/>
    </source>
</evidence>
<dbReference type="GO" id="GO:0047355">
    <property type="term" value="F:CDP-glycerol glycerophosphotransferase activity"/>
    <property type="evidence" value="ECO:0007669"/>
    <property type="project" value="InterPro"/>
</dbReference>
<evidence type="ECO:0000313" key="8">
    <source>
        <dbReference type="Proteomes" id="UP001226020"/>
    </source>
</evidence>
<gene>
    <name evidence="7" type="ORF">QJU57_08680</name>
</gene>
<comment type="subcellular location">
    <subcellularLocation>
        <location evidence="1">Cell membrane</location>
        <topology evidence="1">Peripheral membrane protein</topology>
    </subcellularLocation>
</comment>
<dbReference type="GO" id="GO:0019350">
    <property type="term" value="P:teichoic acid biosynthetic process"/>
    <property type="evidence" value="ECO:0007669"/>
    <property type="project" value="UniProtKB-KW"/>
</dbReference>
<evidence type="ECO:0000256" key="2">
    <source>
        <dbReference type="ARBA" id="ARBA00010488"/>
    </source>
</evidence>
<comment type="caution">
    <text evidence="7">The sequence shown here is derived from an EMBL/GenBank/DDBJ whole genome shotgun (WGS) entry which is preliminary data.</text>
</comment>
<accession>A0AAW8CKA6</accession>
<dbReference type="InterPro" id="IPR043149">
    <property type="entry name" value="TagF_N"/>
</dbReference>
<keyword evidence="4" id="KW-0808">Transferase</keyword>
<dbReference type="SUPFAM" id="SSF53756">
    <property type="entry name" value="UDP-Glycosyltransferase/glycogen phosphorylase"/>
    <property type="match status" value="1"/>
</dbReference>
<keyword evidence="8" id="KW-1185">Reference proteome</keyword>
<evidence type="ECO:0000256" key="5">
    <source>
        <dbReference type="ARBA" id="ARBA00022944"/>
    </source>
</evidence>
<comment type="similarity">
    <text evidence="2">Belongs to the CDP-glycerol glycerophosphotransferase family.</text>
</comment>
<dbReference type="InterPro" id="IPR043148">
    <property type="entry name" value="TagF_C"/>
</dbReference>
<protein>
    <submittedName>
        <fullName evidence="7">CDP-glycerol glycerophosphotransferase family protein</fullName>
    </submittedName>
</protein>
<dbReference type="PANTHER" id="PTHR37316:SF1">
    <property type="entry name" value="TEICHOIC ACID GLYCEROL-PHOSPHATE PRIMASE"/>
    <property type="match status" value="1"/>
</dbReference>
<evidence type="ECO:0000256" key="4">
    <source>
        <dbReference type="ARBA" id="ARBA00022679"/>
    </source>
</evidence>
<organism evidence="7 8">
    <name type="scientific">Phocoenobacter atlanticus subsp. atlanticus</name>
    <dbReference type="NCBI Taxonomy" id="3061285"/>
    <lineage>
        <taxon>Bacteria</taxon>
        <taxon>Pseudomonadati</taxon>
        <taxon>Pseudomonadota</taxon>
        <taxon>Gammaproteobacteria</taxon>
        <taxon>Pasteurellales</taxon>
        <taxon>Pasteurellaceae</taxon>
        <taxon>Phocoenobacter</taxon>
        <taxon>Phocoenobacter atlanticus</taxon>
    </lineage>
</organism>
<dbReference type="InterPro" id="IPR007554">
    <property type="entry name" value="Glycerophosphate_synth"/>
</dbReference>
<evidence type="ECO:0000256" key="1">
    <source>
        <dbReference type="ARBA" id="ARBA00004202"/>
    </source>
</evidence>
<dbReference type="Pfam" id="PF04464">
    <property type="entry name" value="Glyphos_transf"/>
    <property type="match status" value="1"/>
</dbReference>
<proteinExistence type="inferred from homology"/>
<dbReference type="GO" id="GO:0005886">
    <property type="term" value="C:plasma membrane"/>
    <property type="evidence" value="ECO:0007669"/>
    <property type="project" value="UniProtKB-SubCell"/>
</dbReference>
<dbReference type="Gene3D" id="3.40.50.12580">
    <property type="match status" value="1"/>
</dbReference>
<evidence type="ECO:0000256" key="6">
    <source>
        <dbReference type="ARBA" id="ARBA00023136"/>
    </source>
</evidence>
<dbReference type="EMBL" id="JASAXT010000016">
    <property type="protein sequence ID" value="MDP8149147.1"/>
    <property type="molecule type" value="Genomic_DNA"/>
</dbReference>
<keyword evidence="5" id="KW-0777">Teichoic acid biosynthesis</keyword>
<name>A0AAW8CKA6_9PAST</name>
<sequence>MRILLTLFVSCHNLLYQLCYLLFLQKKKIIFISRRGRELNEDFALLQSHLSDYEIITISMKDDGSFRSNIQLLWLSLKSCILLATCRVCVLDGYWATVSVLKNKKFKVVQIWHSIGKIKQSGYQTLNKTSGRSRLIADVLRMHRNYDVIISGGQFWEQYYVESFGVEKGIIKPYGLPRIDNILNNQDDYKQMFQDKYPLLLNKPIVLYAPTFRKGYDFDFNQLADNFDFDKFNLVIKLHSNSNVAITNSNVYICEDVSTRIVMSVAEYVITDYSSVVLEAMINQKKVYHFIPDYKEYLQHNGLNIDMLKLYPELCFTEKDAVMNVLNSKYPYDTLSKYRKIFFPDDVGNSTKRIADLIKQYFNQV</sequence>
<dbReference type="Gene3D" id="3.40.50.11820">
    <property type="match status" value="1"/>
</dbReference>
<keyword evidence="6" id="KW-0472">Membrane</keyword>